<dbReference type="AlphaFoldDB" id="A0A0D3M5M6"/>
<reference evidence="2" key="1">
    <citation type="journal article" date="2015" name="Sci. Rep.">
        <title>Updating algal evolutionary relationships through plastid genome sequencing: did alveolate plastids emerge through endosymbiosis of an ochrophyte?</title>
        <authorList>
            <person name="Sevcikova T."/>
            <person name="Horak A."/>
            <person name="Klimes V."/>
            <person name="Zbrankova V."/>
            <person name="Demir-Hilton E."/>
            <person name="Sudek S."/>
            <person name="Jenkins J."/>
            <person name="Schmutz J."/>
            <person name="Pribyl P."/>
            <person name="Fousek J."/>
            <person name="Vlcek C."/>
            <person name="Lang B.F."/>
            <person name="Obornik M."/>
            <person name="Worden A.Z."/>
            <person name="Elias M."/>
        </authorList>
    </citation>
    <scope>NUCLEOTIDE SEQUENCE</scope>
</reference>
<evidence type="ECO:0008006" key="3">
    <source>
        <dbReference type="Google" id="ProtNLM"/>
    </source>
</evidence>
<dbReference type="RefSeq" id="YP_009131279.1">
    <property type="nucleotide sequence ID" value="NC_026851.1"/>
</dbReference>
<dbReference type="Gene3D" id="3.30.70.1860">
    <property type="entry name" value="Uncharacterised protein family Ycf54"/>
    <property type="match status" value="1"/>
</dbReference>
<dbReference type="EMBL" id="KJ624065">
    <property type="protein sequence ID" value="AIB04170.1"/>
    <property type="molecule type" value="Genomic_DNA"/>
</dbReference>
<dbReference type="PANTHER" id="PTHR35319:SF2">
    <property type="entry name" value="YCF54"/>
    <property type="match status" value="1"/>
</dbReference>
<dbReference type="InterPro" id="IPR038409">
    <property type="entry name" value="Ycf54-like_sf"/>
</dbReference>
<geneLocation type="plastid" evidence="2"/>
<comment type="similarity">
    <text evidence="1">Belongs to the ycf54 family.</text>
</comment>
<name>A0A0D3M5M6_9STRA</name>
<organism evidence="2">
    <name type="scientific">Trachydiscus minutus</name>
    <dbReference type="NCBI Taxonomy" id="1032745"/>
    <lineage>
        <taxon>Eukaryota</taxon>
        <taxon>Sar</taxon>
        <taxon>Stramenopiles</taxon>
        <taxon>Ochrophyta</taxon>
        <taxon>Eustigmatophyceae</taxon>
        <taxon>Goniochloridales</taxon>
        <taxon>Goniochloridaceae</taxon>
        <taxon>Trachydiscus</taxon>
    </lineage>
</organism>
<proteinExistence type="inferred from homology"/>
<accession>A0A0D3M5M6</accession>
<protein>
    <recommendedName>
        <fullName evidence="3">Ycf54</fullName>
    </recommendedName>
</protein>
<gene>
    <name evidence="2" type="primary">ycf54</name>
</gene>
<sequence length="112" mass="13289">MKYYFVIGSREFLLEKEAVEEVIRERAYYYQLKNKPADFWILPSPEFWNYYQTQNSKQTSELKNLSDIKNCVAIVSTNKDFICWIKLRYQNVASGSFLAPNKAIKSPLLFRT</sequence>
<dbReference type="GeneID" id="24121269"/>
<dbReference type="Pfam" id="PF10674">
    <property type="entry name" value="Ycf54"/>
    <property type="match status" value="1"/>
</dbReference>
<evidence type="ECO:0000256" key="1">
    <source>
        <dbReference type="ARBA" id="ARBA00043978"/>
    </source>
</evidence>
<dbReference type="InterPro" id="IPR019616">
    <property type="entry name" value="Ycf54"/>
</dbReference>
<evidence type="ECO:0000313" key="2">
    <source>
        <dbReference type="EMBL" id="AIB04170.1"/>
    </source>
</evidence>
<dbReference type="PANTHER" id="PTHR35319">
    <property type="match status" value="1"/>
</dbReference>
<keyword evidence="2" id="KW-0934">Plastid</keyword>